<feature type="region of interest" description="Disordered" evidence="4">
    <location>
        <begin position="41"/>
        <end position="68"/>
    </location>
</feature>
<dbReference type="Proteomes" id="UP000298327">
    <property type="component" value="Unassembled WGS sequence"/>
</dbReference>
<accession>A0A4Y9Z8W6</accession>
<dbReference type="SUPFAM" id="SSF57802">
    <property type="entry name" value="Rubredoxin-like"/>
    <property type="match status" value="1"/>
</dbReference>
<keyword evidence="2 3" id="KW-0862">Zinc</keyword>
<dbReference type="GO" id="GO:0005740">
    <property type="term" value="C:mitochondrial envelope"/>
    <property type="evidence" value="ECO:0007669"/>
    <property type="project" value="InterPro"/>
</dbReference>
<gene>
    <name evidence="5" type="ORF">EVG20_g2534</name>
</gene>
<dbReference type="PROSITE" id="PS51359">
    <property type="entry name" value="COX5B_2"/>
    <property type="match status" value="1"/>
</dbReference>
<feature type="binding site" evidence="3">
    <location>
        <position position="220"/>
    </location>
    <ligand>
        <name>Zn(2+)</name>
        <dbReference type="ChEBI" id="CHEBI:29105"/>
    </ligand>
</feature>
<dbReference type="PANTHER" id="PTHR10122:SF0">
    <property type="entry name" value="CYTOCHROME C OXIDASE SUBUNIT 5B, ISOFORM A-RELATED"/>
    <property type="match status" value="1"/>
</dbReference>
<dbReference type="GO" id="GO:0045277">
    <property type="term" value="C:respiratory chain complex IV"/>
    <property type="evidence" value="ECO:0007669"/>
    <property type="project" value="InterPro"/>
</dbReference>
<keyword evidence="6" id="KW-1185">Reference proteome</keyword>
<evidence type="ECO:0000256" key="4">
    <source>
        <dbReference type="SAM" id="MobiDB-lite"/>
    </source>
</evidence>
<dbReference type="CDD" id="cd00924">
    <property type="entry name" value="Cyt_c_Oxidase_Vb"/>
    <property type="match status" value="1"/>
</dbReference>
<feature type="binding site" evidence="3">
    <location>
        <position position="238"/>
    </location>
    <ligand>
        <name>Zn(2+)</name>
        <dbReference type="ChEBI" id="CHEBI:29105"/>
    </ligand>
</feature>
<keyword evidence="1 3" id="KW-0479">Metal-binding</keyword>
<proteinExistence type="predicted"/>
<dbReference type="InterPro" id="IPR002124">
    <property type="entry name" value="Cyt_c_oxidase_su5b"/>
</dbReference>
<feature type="binding site" evidence="3">
    <location>
        <position position="212"/>
    </location>
    <ligand>
        <name>Zn(2+)</name>
        <dbReference type="ChEBI" id="CHEBI:29105"/>
    </ligand>
</feature>
<dbReference type="Gene3D" id="2.60.11.10">
    <property type="entry name" value="Cytochrome c oxidase, subunit Vb"/>
    <property type="match status" value="1"/>
</dbReference>
<protein>
    <submittedName>
        <fullName evidence="5">Uncharacterized protein</fullName>
    </submittedName>
</protein>
<dbReference type="GO" id="GO:0046872">
    <property type="term" value="F:metal ion binding"/>
    <property type="evidence" value="ECO:0007669"/>
    <property type="project" value="UniProtKB-KW"/>
</dbReference>
<dbReference type="Pfam" id="PF01215">
    <property type="entry name" value="COX5B"/>
    <property type="match status" value="1"/>
</dbReference>
<dbReference type="InterPro" id="IPR036972">
    <property type="entry name" value="Cyt_c_oxidase_su5b_sf"/>
</dbReference>
<comment type="caution">
    <text evidence="5">The sequence shown here is derived from an EMBL/GenBank/DDBJ whole genome shotgun (WGS) entry which is preliminary data.</text>
</comment>
<dbReference type="AlphaFoldDB" id="A0A4Y9Z8W6"/>
<feature type="binding site" evidence="3">
    <location>
        <position position="235"/>
    </location>
    <ligand>
        <name>Zn(2+)</name>
        <dbReference type="ChEBI" id="CHEBI:29105"/>
    </ligand>
</feature>
<dbReference type="EMBL" id="SEOQ01000100">
    <property type="protein sequence ID" value="TFY70467.1"/>
    <property type="molecule type" value="Genomic_DNA"/>
</dbReference>
<sequence length="268" mass="28832">MAPRRDAIQCAGAHMYGASATPAMSSLDQIFRGKCQVPGTRRVGQHDVHERRSRAGAAAVMDDGRRGRHWSTTRTLEAANRVHAECLRSLSPSPSSSPKIMFKAALRSARPAALAARAGARATPSLRALSTSAIRRSDDHKATAPLIFGPGAKPGEVPTDAVQSTGLDRVETLGHLEGVDVFDLEPLDASRIGTLADPIKVFSVEPERIVGCTGYPADSHDLHWFNVNGEKPRRCPECGSAYIIDAKPNEVTVTEIYPQEEVAAPHHH</sequence>
<evidence type="ECO:0000313" key="6">
    <source>
        <dbReference type="Proteomes" id="UP000298327"/>
    </source>
</evidence>
<dbReference type="STRING" id="205917.A0A4Y9Z8W6"/>
<name>A0A4Y9Z8W6_9AGAM</name>
<organism evidence="5 6">
    <name type="scientific">Dentipellis fragilis</name>
    <dbReference type="NCBI Taxonomy" id="205917"/>
    <lineage>
        <taxon>Eukaryota</taxon>
        <taxon>Fungi</taxon>
        <taxon>Dikarya</taxon>
        <taxon>Basidiomycota</taxon>
        <taxon>Agaricomycotina</taxon>
        <taxon>Agaricomycetes</taxon>
        <taxon>Russulales</taxon>
        <taxon>Hericiaceae</taxon>
        <taxon>Dentipellis</taxon>
    </lineage>
</organism>
<evidence type="ECO:0000256" key="3">
    <source>
        <dbReference type="PIRSR" id="PIRSR602124-2"/>
    </source>
</evidence>
<evidence type="ECO:0000256" key="1">
    <source>
        <dbReference type="ARBA" id="ARBA00022723"/>
    </source>
</evidence>
<evidence type="ECO:0000256" key="2">
    <source>
        <dbReference type="ARBA" id="ARBA00022833"/>
    </source>
</evidence>
<dbReference type="PANTHER" id="PTHR10122">
    <property type="entry name" value="CYTOCHROME C OXIDASE SUBUNIT 5B, MITOCHONDRIAL"/>
    <property type="match status" value="1"/>
</dbReference>
<dbReference type="GO" id="GO:0006123">
    <property type="term" value="P:mitochondrial electron transport, cytochrome c to oxygen"/>
    <property type="evidence" value="ECO:0007669"/>
    <property type="project" value="InterPro"/>
</dbReference>
<reference evidence="5 6" key="1">
    <citation type="submission" date="2019-02" db="EMBL/GenBank/DDBJ databases">
        <title>Genome sequencing of the rare red list fungi Dentipellis fragilis.</title>
        <authorList>
            <person name="Buettner E."/>
            <person name="Kellner H."/>
        </authorList>
    </citation>
    <scope>NUCLEOTIDE SEQUENCE [LARGE SCALE GENOMIC DNA]</scope>
    <source>
        <strain evidence="5 6">DSM 105465</strain>
    </source>
</reference>
<evidence type="ECO:0000313" key="5">
    <source>
        <dbReference type="EMBL" id="TFY70467.1"/>
    </source>
</evidence>
<dbReference type="OrthoDB" id="10249250at2759"/>